<organism evidence="1 2">
    <name type="scientific">Mesonia hippocampi</name>
    <dbReference type="NCBI Taxonomy" id="1628250"/>
    <lineage>
        <taxon>Bacteria</taxon>
        <taxon>Pseudomonadati</taxon>
        <taxon>Bacteroidota</taxon>
        <taxon>Flavobacteriia</taxon>
        <taxon>Flavobacteriales</taxon>
        <taxon>Flavobacteriaceae</taxon>
        <taxon>Mesonia</taxon>
    </lineage>
</organism>
<sequence length="218" mass="24741">MRTVTQGVEQILKNQPFLVEALQRKIINYSALAEELRPQVSDFVRKPIKSAAIMMALRRYRFPAGIAEKGVREHYFKQLGDITVRSNIHSFTFKNTNSLLGSHTKMLGYFSDNPNLFYAFTRGILESNLMISGAAVEVVNRFFGKQELLSHHQELSAISLQLPLGNYKAVGLYYHLLKQLAWRDIALYEVISTANEFTILVEEALVEQAFSVIKGLKA</sequence>
<comment type="caution">
    <text evidence="1">The sequence shown here is derived from an EMBL/GenBank/DDBJ whole genome shotgun (WGS) entry which is preliminary data.</text>
</comment>
<evidence type="ECO:0000313" key="2">
    <source>
        <dbReference type="Proteomes" id="UP000553034"/>
    </source>
</evidence>
<dbReference type="RefSeq" id="WP_183476048.1">
    <property type="nucleotide sequence ID" value="NZ_JACIFO010000002.1"/>
</dbReference>
<dbReference type="EMBL" id="JACIFO010000002">
    <property type="protein sequence ID" value="MBB4118247.1"/>
    <property type="molecule type" value="Genomic_DNA"/>
</dbReference>
<gene>
    <name evidence="1" type="ORF">GGR32_000521</name>
</gene>
<accession>A0A840ETL5</accession>
<dbReference type="Proteomes" id="UP000553034">
    <property type="component" value="Unassembled WGS sequence"/>
</dbReference>
<name>A0A840ETL5_9FLAO</name>
<dbReference type="AlphaFoldDB" id="A0A840ETL5"/>
<proteinExistence type="predicted"/>
<protein>
    <submittedName>
        <fullName evidence="1">Uncharacterized protein</fullName>
    </submittedName>
</protein>
<evidence type="ECO:0000313" key="1">
    <source>
        <dbReference type="EMBL" id="MBB4118247.1"/>
    </source>
</evidence>
<keyword evidence="2" id="KW-1185">Reference proteome</keyword>
<reference evidence="1 2" key="1">
    <citation type="submission" date="2020-08" db="EMBL/GenBank/DDBJ databases">
        <title>Genomic Encyclopedia of Type Strains, Phase IV (KMG-IV): sequencing the most valuable type-strain genomes for metagenomic binning, comparative biology and taxonomic classification.</title>
        <authorList>
            <person name="Goeker M."/>
        </authorList>
    </citation>
    <scope>NUCLEOTIDE SEQUENCE [LARGE SCALE GENOMIC DNA]</scope>
    <source>
        <strain evidence="1 2">DSM 29568</strain>
    </source>
</reference>